<evidence type="ECO:0000259" key="10">
    <source>
        <dbReference type="PROSITE" id="PS51007"/>
    </source>
</evidence>
<feature type="domain" description="Cytochrome c" evidence="10">
    <location>
        <begin position="208"/>
        <end position="334"/>
    </location>
</feature>
<dbReference type="InterPro" id="IPR051395">
    <property type="entry name" value="Cytochrome_c_Peroxidase/MauG"/>
</dbReference>
<dbReference type="SUPFAM" id="SSF46626">
    <property type="entry name" value="Cytochrome c"/>
    <property type="match status" value="2"/>
</dbReference>
<evidence type="ECO:0000256" key="2">
    <source>
        <dbReference type="ARBA" id="ARBA00022617"/>
    </source>
</evidence>
<name>A0ABU5ZB16_9FLAO</name>
<dbReference type="GO" id="GO:0004130">
    <property type="term" value="F:cytochrome-c peroxidase activity"/>
    <property type="evidence" value="ECO:0007669"/>
    <property type="project" value="UniProtKB-EC"/>
</dbReference>
<gene>
    <name evidence="11" type="ORF">VJJ08_12770</name>
</gene>
<accession>A0ABU5ZB16</accession>
<dbReference type="InterPro" id="IPR026259">
    <property type="entry name" value="MauG/Cytc_peroxidase"/>
</dbReference>
<comment type="subcellular location">
    <subcellularLocation>
        <location evidence="1">Periplasm</location>
    </subcellularLocation>
</comment>
<comment type="caution">
    <text evidence="11">The sequence shown here is derived from an EMBL/GenBank/DDBJ whole genome shotgun (WGS) entry which is preliminary data.</text>
</comment>
<evidence type="ECO:0000256" key="5">
    <source>
        <dbReference type="ARBA" id="ARBA00022764"/>
    </source>
</evidence>
<evidence type="ECO:0000313" key="12">
    <source>
        <dbReference type="Proteomes" id="UP001311730"/>
    </source>
</evidence>
<protein>
    <submittedName>
        <fullName evidence="11">Cytochrome c peroxidase</fullName>
        <ecNumber evidence="11">1.11.1.5</ecNumber>
    </submittedName>
</protein>
<reference evidence="11 12" key="1">
    <citation type="submission" date="2023-12" db="EMBL/GenBank/DDBJ databases">
        <title>Genomic sequences of Capnocytophaga and Parvimonas strains.</title>
        <authorList>
            <person name="Watt R.M."/>
            <person name="Wang M."/>
            <person name="Yang T."/>
            <person name="Tong W.M."/>
        </authorList>
    </citation>
    <scope>NUCLEOTIDE SEQUENCE [LARGE SCALE GENOMIC DNA]</scope>
    <source>
        <strain evidence="11 12">CCUG 13096</strain>
    </source>
</reference>
<evidence type="ECO:0000256" key="3">
    <source>
        <dbReference type="ARBA" id="ARBA00022723"/>
    </source>
</evidence>
<keyword evidence="11" id="KW-0575">Peroxidase</keyword>
<dbReference type="Proteomes" id="UP001311730">
    <property type="component" value="Unassembled WGS sequence"/>
</dbReference>
<evidence type="ECO:0000313" key="11">
    <source>
        <dbReference type="EMBL" id="MEB3076160.1"/>
    </source>
</evidence>
<sequence>MKNILIIALLLSLLYSCNKNNTEEALQIANPRLPLAIPTNFPPLNPLIETAYPTQYGVALGDKLFHEVRLSRDNSISCATCHIRGQAYADKNARAIGVAGRIGLRNTPAIQNMAFLTQYMWDGAVVDLKEQPVTPIVTHEEMDSSLLETIEKLKEDESYKQAFTKAYGDNRITSDRILGSIAQFMYTLISANSKYDHVTRDHTATFTPLEQQGYTLFEAKCASCHKGTLFTDESFRNIGFPEHPDTVEEAGRGRVTGSEDDLYRFRVPSLRNVEYTAPYGSFGQFATLKEVLDYFNSGVKDYPNLDPILKNNGRRIALTEEEKEALIAFMHTLSDPKFIGRN</sequence>
<feature type="chain" id="PRO_5045883660" evidence="9">
    <location>
        <begin position="22"/>
        <end position="342"/>
    </location>
</feature>
<evidence type="ECO:0000256" key="1">
    <source>
        <dbReference type="ARBA" id="ARBA00004418"/>
    </source>
</evidence>
<dbReference type="Pfam" id="PF03150">
    <property type="entry name" value="CCP_MauG"/>
    <property type="match status" value="1"/>
</dbReference>
<proteinExistence type="predicted"/>
<dbReference type="Pfam" id="PF00034">
    <property type="entry name" value="Cytochrom_C"/>
    <property type="match status" value="1"/>
</dbReference>
<dbReference type="RefSeq" id="WP_323984210.1">
    <property type="nucleotide sequence ID" value="NZ_JAYKBW010000016.1"/>
</dbReference>
<dbReference type="InterPro" id="IPR004852">
    <property type="entry name" value="Di-haem_cyt_c_peroxidsae"/>
</dbReference>
<dbReference type="InterPro" id="IPR009056">
    <property type="entry name" value="Cyt_c-like_dom"/>
</dbReference>
<evidence type="ECO:0000256" key="6">
    <source>
        <dbReference type="ARBA" id="ARBA00023002"/>
    </source>
</evidence>
<dbReference type="PROSITE" id="PS51007">
    <property type="entry name" value="CYTC"/>
    <property type="match status" value="2"/>
</dbReference>
<dbReference type="EMBL" id="JAYKBW010000016">
    <property type="protein sequence ID" value="MEB3076160.1"/>
    <property type="molecule type" value="Genomic_DNA"/>
</dbReference>
<dbReference type="PIRSF" id="PIRSF000294">
    <property type="entry name" value="Cytochrome-c_peroxidase"/>
    <property type="match status" value="1"/>
</dbReference>
<evidence type="ECO:0000256" key="7">
    <source>
        <dbReference type="ARBA" id="ARBA00023004"/>
    </source>
</evidence>
<keyword evidence="6 11" id="KW-0560">Oxidoreductase</keyword>
<evidence type="ECO:0000256" key="8">
    <source>
        <dbReference type="PROSITE-ProRule" id="PRU00433"/>
    </source>
</evidence>
<dbReference type="EC" id="1.11.1.5" evidence="11"/>
<evidence type="ECO:0000256" key="4">
    <source>
        <dbReference type="ARBA" id="ARBA00022729"/>
    </source>
</evidence>
<keyword evidence="2 8" id="KW-0349">Heme</keyword>
<keyword evidence="7 8" id="KW-0408">Iron</keyword>
<dbReference type="Gene3D" id="1.10.760.10">
    <property type="entry name" value="Cytochrome c-like domain"/>
    <property type="match status" value="2"/>
</dbReference>
<organism evidence="11 12">
    <name type="scientific">Capnocytophaga gingivalis</name>
    <dbReference type="NCBI Taxonomy" id="1017"/>
    <lineage>
        <taxon>Bacteria</taxon>
        <taxon>Pseudomonadati</taxon>
        <taxon>Bacteroidota</taxon>
        <taxon>Flavobacteriia</taxon>
        <taxon>Flavobacteriales</taxon>
        <taxon>Flavobacteriaceae</taxon>
        <taxon>Capnocytophaga</taxon>
    </lineage>
</organism>
<dbReference type="PROSITE" id="PS51257">
    <property type="entry name" value="PROKAR_LIPOPROTEIN"/>
    <property type="match status" value="1"/>
</dbReference>
<keyword evidence="12" id="KW-1185">Reference proteome</keyword>
<dbReference type="PANTHER" id="PTHR30600">
    <property type="entry name" value="CYTOCHROME C PEROXIDASE-RELATED"/>
    <property type="match status" value="1"/>
</dbReference>
<keyword evidence="5" id="KW-0574">Periplasm</keyword>
<dbReference type="InterPro" id="IPR036909">
    <property type="entry name" value="Cyt_c-like_dom_sf"/>
</dbReference>
<keyword evidence="3 8" id="KW-0479">Metal-binding</keyword>
<feature type="domain" description="Cytochrome c" evidence="10">
    <location>
        <begin position="56"/>
        <end position="157"/>
    </location>
</feature>
<evidence type="ECO:0000256" key="9">
    <source>
        <dbReference type="SAM" id="SignalP"/>
    </source>
</evidence>
<feature type="signal peptide" evidence="9">
    <location>
        <begin position="1"/>
        <end position="21"/>
    </location>
</feature>
<keyword evidence="4 9" id="KW-0732">Signal</keyword>